<keyword evidence="2" id="KW-1185">Reference proteome</keyword>
<dbReference type="EMBL" id="CP101471">
    <property type="protein sequence ID" value="UTT54173.1"/>
    <property type="molecule type" value="Genomic_DNA"/>
</dbReference>
<sequence>MVADSVVRADLARALLVAADGIERAMASGLRGTGLGVAHYLVLDHLRACEVATTSELGRIALVPPATLTRTIDKLVDLALVHRVLDEEDRRRIVVRLTDRGRGKVVAYADLVDAEIAGALPDLREWETQALTEMLGGVPLR</sequence>
<gene>
    <name evidence="1" type="ORF">NMQ05_06210</name>
</gene>
<name>A0ACD4B9B5_MICMQ</name>
<evidence type="ECO:0000313" key="1">
    <source>
        <dbReference type="EMBL" id="UTT54173.1"/>
    </source>
</evidence>
<protein>
    <submittedName>
        <fullName evidence="1">MarR family transcriptional regulator</fullName>
    </submittedName>
</protein>
<evidence type="ECO:0000313" key="2">
    <source>
        <dbReference type="Proteomes" id="UP001060245"/>
    </source>
</evidence>
<accession>A0ACD4B9B5</accession>
<proteinExistence type="predicted"/>
<organism evidence="1 2">
    <name type="scientific">Microbacterium maritypicum</name>
    <name type="common">Microbacterium liquefaciens</name>
    <dbReference type="NCBI Taxonomy" id="33918"/>
    <lineage>
        <taxon>Bacteria</taxon>
        <taxon>Bacillati</taxon>
        <taxon>Actinomycetota</taxon>
        <taxon>Actinomycetes</taxon>
        <taxon>Micrococcales</taxon>
        <taxon>Microbacteriaceae</taxon>
        <taxon>Microbacterium</taxon>
    </lineage>
</organism>
<reference evidence="1" key="1">
    <citation type="submission" date="2022-07" db="EMBL/GenBank/DDBJ databases">
        <title>Complete genome of DND4.</title>
        <authorList>
            <person name="Cao G."/>
        </authorList>
    </citation>
    <scope>NUCLEOTIDE SEQUENCE</scope>
    <source>
        <strain evidence="1">DND4</strain>
    </source>
</reference>
<dbReference type="Proteomes" id="UP001060245">
    <property type="component" value="Chromosome"/>
</dbReference>